<name>A0A2Z7AMN9_9LAMI</name>
<keyword evidence="3" id="KW-1185">Reference proteome</keyword>
<sequence length="195" mass="21802">MRQSYRRTIALKIGYDPPGCHPEIRGPSCTLSMPRCPGAREDYPRRYPILPINSMLHGKFMPLRVRSVHVSLNSKITEDHGDNLTRDNHQSGHDLPRETPAHRAWEKESQHITRRVMRSSPPPNPSIKTSYAPFHIHSHLHPLSVHIYSPFCSLLLPSIRPDLSIGGVSSDTLPASFDPLSVVVGVGKTPFVPTS</sequence>
<proteinExistence type="predicted"/>
<feature type="region of interest" description="Disordered" evidence="1">
    <location>
        <begin position="78"/>
        <end position="126"/>
    </location>
</feature>
<reference evidence="2 3" key="1">
    <citation type="journal article" date="2015" name="Proc. Natl. Acad. Sci. U.S.A.">
        <title>The resurrection genome of Boea hygrometrica: A blueprint for survival of dehydration.</title>
        <authorList>
            <person name="Xiao L."/>
            <person name="Yang G."/>
            <person name="Zhang L."/>
            <person name="Yang X."/>
            <person name="Zhao S."/>
            <person name="Ji Z."/>
            <person name="Zhou Q."/>
            <person name="Hu M."/>
            <person name="Wang Y."/>
            <person name="Chen M."/>
            <person name="Xu Y."/>
            <person name="Jin H."/>
            <person name="Xiao X."/>
            <person name="Hu G."/>
            <person name="Bao F."/>
            <person name="Hu Y."/>
            <person name="Wan P."/>
            <person name="Li L."/>
            <person name="Deng X."/>
            <person name="Kuang T."/>
            <person name="Xiang C."/>
            <person name="Zhu J.K."/>
            <person name="Oliver M.J."/>
            <person name="He Y."/>
        </authorList>
    </citation>
    <scope>NUCLEOTIDE SEQUENCE [LARGE SCALE GENOMIC DNA]</scope>
    <source>
        <strain evidence="3">cv. XS01</strain>
    </source>
</reference>
<gene>
    <name evidence="2" type="ORF">F511_20384</name>
</gene>
<protein>
    <submittedName>
        <fullName evidence="2">Uncharacterized protein</fullName>
    </submittedName>
</protein>
<evidence type="ECO:0000313" key="3">
    <source>
        <dbReference type="Proteomes" id="UP000250235"/>
    </source>
</evidence>
<evidence type="ECO:0000256" key="1">
    <source>
        <dbReference type="SAM" id="MobiDB-lite"/>
    </source>
</evidence>
<accession>A0A2Z7AMN9</accession>
<dbReference type="EMBL" id="KV013978">
    <property type="protein sequence ID" value="KZV22983.1"/>
    <property type="molecule type" value="Genomic_DNA"/>
</dbReference>
<evidence type="ECO:0000313" key="2">
    <source>
        <dbReference type="EMBL" id="KZV22983.1"/>
    </source>
</evidence>
<organism evidence="2 3">
    <name type="scientific">Dorcoceras hygrometricum</name>
    <dbReference type="NCBI Taxonomy" id="472368"/>
    <lineage>
        <taxon>Eukaryota</taxon>
        <taxon>Viridiplantae</taxon>
        <taxon>Streptophyta</taxon>
        <taxon>Embryophyta</taxon>
        <taxon>Tracheophyta</taxon>
        <taxon>Spermatophyta</taxon>
        <taxon>Magnoliopsida</taxon>
        <taxon>eudicotyledons</taxon>
        <taxon>Gunneridae</taxon>
        <taxon>Pentapetalae</taxon>
        <taxon>asterids</taxon>
        <taxon>lamiids</taxon>
        <taxon>Lamiales</taxon>
        <taxon>Gesneriaceae</taxon>
        <taxon>Didymocarpoideae</taxon>
        <taxon>Trichosporeae</taxon>
        <taxon>Loxocarpinae</taxon>
        <taxon>Dorcoceras</taxon>
    </lineage>
</organism>
<dbReference type="Proteomes" id="UP000250235">
    <property type="component" value="Unassembled WGS sequence"/>
</dbReference>
<feature type="compositionally biased region" description="Basic and acidic residues" evidence="1">
    <location>
        <begin position="78"/>
        <end position="111"/>
    </location>
</feature>
<dbReference type="AlphaFoldDB" id="A0A2Z7AMN9"/>